<dbReference type="PIRSF" id="PIRSF000124">
    <property type="entry name" value="UDPglc_GDPman_dh"/>
    <property type="match status" value="1"/>
</dbReference>
<dbReference type="PANTHER" id="PTHR43750">
    <property type="entry name" value="UDP-GLUCOSE 6-DEHYDROGENASE TUAD"/>
    <property type="match status" value="1"/>
</dbReference>
<feature type="binding site" evidence="12">
    <location>
        <position position="336"/>
    </location>
    <ligand>
        <name>NAD(+)</name>
        <dbReference type="ChEBI" id="CHEBI:57540"/>
    </ligand>
</feature>
<dbReference type="SUPFAM" id="SSF52413">
    <property type="entry name" value="UDP-glucose/GDP-mannose dehydrogenase C-terminal domain"/>
    <property type="match status" value="1"/>
</dbReference>
<evidence type="ECO:0000256" key="3">
    <source>
        <dbReference type="ARBA" id="ARBA00012954"/>
    </source>
</evidence>
<evidence type="ECO:0000259" key="13">
    <source>
        <dbReference type="SMART" id="SM00984"/>
    </source>
</evidence>
<feature type="binding site" evidence="11">
    <location>
        <begin position="157"/>
        <end position="160"/>
    </location>
    <ligand>
        <name>substrate</name>
    </ligand>
</feature>
<dbReference type="Gene3D" id="3.40.50.720">
    <property type="entry name" value="NAD(P)-binding Rossmann-like Domain"/>
    <property type="match status" value="2"/>
</dbReference>
<dbReference type="EMBL" id="QWGE01000001">
    <property type="protein sequence ID" value="RIJ42968.1"/>
    <property type="molecule type" value="Genomic_DNA"/>
</dbReference>
<dbReference type="InterPro" id="IPR028357">
    <property type="entry name" value="UDPglc_DH_bac"/>
</dbReference>
<dbReference type="PRINTS" id="PR00411">
    <property type="entry name" value="PNDRDTASEI"/>
</dbReference>
<feature type="binding site" evidence="11">
    <location>
        <position position="265"/>
    </location>
    <ligand>
        <name>substrate</name>
    </ligand>
</feature>
<dbReference type="SMART" id="SM00984">
    <property type="entry name" value="UDPG_MGDP_dh_C"/>
    <property type="match status" value="1"/>
</dbReference>
<evidence type="ECO:0000256" key="1">
    <source>
        <dbReference type="ARBA" id="ARBA00004701"/>
    </source>
</evidence>
<dbReference type="EC" id="1.1.1.22" evidence="3 9"/>
<dbReference type="UniPathway" id="UPA00038">
    <property type="reaction ID" value="UER00491"/>
</dbReference>
<gene>
    <name evidence="14" type="ORF">D1627_03785</name>
</gene>
<comment type="similarity">
    <text evidence="2 9">Belongs to the UDP-glucose/GDP-mannose dehydrogenase family.</text>
</comment>
<organism evidence="14 15">
    <name type="scientific">Pontibacter oryzae</name>
    <dbReference type="NCBI Taxonomy" id="2304593"/>
    <lineage>
        <taxon>Bacteria</taxon>
        <taxon>Pseudomonadati</taxon>
        <taxon>Bacteroidota</taxon>
        <taxon>Cytophagia</taxon>
        <taxon>Cytophagales</taxon>
        <taxon>Hymenobacteraceae</taxon>
        <taxon>Pontibacter</taxon>
    </lineage>
</organism>
<reference evidence="15" key="1">
    <citation type="submission" date="2018-08" db="EMBL/GenBank/DDBJ databases">
        <title>Mucilaginibacter sp. MYSH2.</title>
        <authorList>
            <person name="Seo T."/>
        </authorList>
    </citation>
    <scope>NUCLEOTIDE SEQUENCE [LARGE SCALE GENOMIC DNA]</scope>
    <source>
        <strain evidence="15">KIRAN</strain>
    </source>
</reference>
<dbReference type="GO" id="GO:0000271">
    <property type="term" value="P:polysaccharide biosynthetic process"/>
    <property type="evidence" value="ECO:0007669"/>
    <property type="project" value="InterPro"/>
</dbReference>
<keyword evidence="15" id="KW-1185">Reference proteome</keyword>
<dbReference type="GO" id="GO:0006065">
    <property type="term" value="P:UDP-glucuronate biosynthetic process"/>
    <property type="evidence" value="ECO:0007669"/>
    <property type="project" value="UniProtKB-UniPathway"/>
</dbReference>
<feature type="domain" description="UDP-glucose/GDP-mannose dehydrogenase C-terminal" evidence="13">
    <location>
        <begin position="322"/>
        <end position="424"/>
    </location>
</feature>
<sequence length="451" mass="49684">MRIAVVGTGYVGLVTGTCFAEVGIDVTCIDIDEKKIENLKKGILPIYEPGLEEMVVRNAQKERLTFSTDLAGSIQGCGCEAAFIAVGTPPGEDGSADLKYVLAVAREIGRHMTDYLVVVTKSTVPVGTARKVRQAISEELEARGVDIPFDVASNPEFLKEGAAIEDFLKPDRIVVGVSSEQAEKVMNKLYKPFLMNGHPLIVMDIPSAEMTKYAANAMLATKISFMNDIANLCEIMGADVNMVRKGIGSDARIGNKFIYPGIGYGGSCFPKDVKALIKTAAENGYQMRVLQSVEEVNDRQKEVMYDKVHRHFNGELAGKTFAIWGLSFKPKTDDMREAPSLVIIEKLLEQGAKVRAYDPVAMKEARHMLGDTIEYGKDEYEALIDADALLLVTEWPEFRSPNFNVVSKLMKEKVVFDGRNIYDAVEMSEKGFCYYGIGVKKQLQANATIKL</sequence>
<feature type="binding site" evidence="12">
    <location>
        <position position="35"/>
    </location>
    <ligand>
        <name>NAD(+)</name>
        <dbReference type="ChEBI" id="CHEBI:57540"/>
    </ligand>
</feature>
<evidence type="ECO:0000256" key="4">
    <source>
        <dbReference type="ARBA" id="ARBA00015132"/>
    </source>
</evidence>
<evidence type="ECO:0000256" key="6">
    <source>
        <dbReference type="ARBA" id="ARBA00023027"/>
    </source>
</evidence>
<feature type="binding site" evidence="12">
    <location>
        <position position="271"/>
    </location>
    <ligand>
        <name>NAD(+)</name>
        <dbReference type="ChEBI" id="CHEBI:57540"/>
    </ligand>
</feature>
<dbReference type="Gene3D" id="1.20.5.100">
    <property type="entry name" value="Cytochrome c1, transmembrane anchor, C-terminal"/>
    <property type="match status" value="1"/>
</dbReference>
<dbReference type="SUPFAM" id="SSF48179">
    <property type="entry name" value="6-phosphogluconate dehydrogenase C-terminal domain-like"/>
    <property type="match status" value="1"/>
</dbReference>
<dbReference type="InterPro" id="IPR017476">
    <property type="entry name" value="UDP-Glc/GDP-Man"/>
</dbReference>
<dbReference type="GO" id="GO:0051287">
    <property type="term" value="F:NAD binding"/>
    <property type="evidence" value="ECO:0007669"/>
    <property type="project" value="InterPro"/>
</dbReference>
<dbReference type="FunFam" id="1.20.5.100:FF:000001">
    <property type="entry name" value="UDP-glucose 6-dehydrogenase"/>
    <property type="match status" value="1"/>
</dbReference>
<dbReference type="Pfam" id="PF00984">
    <property type="entry name" value="UDPG_MGDP_dh"/>
    <property type="match status" value="1"/>
</dbReference>
<feature type="active site" description="Nucleophile" evidence="10">
    <location>
        <position position="268"/>
    </location>
</feature>
<dbReference type="RefSeq" id="WP_119430850.1">
    <property type="nucleotide sequence ID" value="NZ_QWGE01000001.1"/>
</dbReference>
<dbReference type="Pfam" id="PF03721">
    <property type="entry name" value="UDPG_MGDP_dh_N"/>
    <property type="match status" value="1"/>
</dbReference>
<evidence type="ECO:0000256" key="5">
    <source>
        <dbReference type="ARBA" id="ARBA00023002"/>
    </source>
</evidence>
<evidence type="ECO:0000256" key="7">
    <source>
        <dbReference type="ARBA" id="ARBA00047473"/>
    </source>
</evidence>
<dbReference type="Pfam" id="PF03720">
    <property type="entry name" value="UDPG_MGDP_dh_C"/>
    <property type="match status" value="1"/>
</dbReference>
<comment type="function">
    <text evidence="8">Catalyzes the conversion of UDP-glucose into UDP-glucuronate, one of the precursors of teichuronic acid.</text>
</comment>
<feature type="binding site" evidence="11">
    <location>
        <begin position="257"/>
        <end position="261"/>
    </location>
    <ligand>
        <name>substrate</name>
    </ligand>
</feature>
<dbReference type="InterPro" id="IPR001732">
    <property type="entry name" value="UDP-Glc/GDP-Man_DH_N"/>
</dbReference>
<feature type="binding site" evidence="12">
    <location>
        <position position="123"/>
    </location>
    <ligand>
        <name>NAD(+)</name>
        <dbReference type="ChEBI" id="CHEBI:57540"/>
    </ligand>
</feature>
<feature type="binding site" evidence="12">
    <location>
        <position position="30"/>
    </location>
    <ligand>
        <name>NAD(+)</name>
        <dbReference type="ChEBI" id="CHEBI:57540"/>
    </ligand>
</feature>
<keyword evidence="5 9" id="KW-0560">Oxidoreductase</keyword>
<name>A0A399SIE0_9BACT</name>
<proteinExistence type="inferred from homology"/>
<dbReference type="PIRSF" id="PIRSF500134">
    <property type="entry name" value="UDPglc_DH_bac"/>
    <property type="match status" value="1"/>
</dbReference>
<evidence type="ECO:0000256" key="10">
    <source>
        <dbReference type="PIRSR" id="PIRSR500134-1"/>
    </source>
</evidence>
<evidence type="ECO:0000313" key="15">
    <source>
        <dbReference type="Proteomes" id="UP000266005"/>
    </source>
</evidence>
<dbReference type="InterPro" id="IPR036291">
    <property type="entry name" value="NAD(P)-bd_dom_sf"/>
</dbReference>
<comment type="catalytic activity">
    <reaction evidence="7 9">
        <text>UDP-alpha-D-glucose + 2 NAD(+) + H2O = UDP-alpha-D-glucuronate + 2 NADH + 3 H(+)</text>
        <dbReference type="Rhea" id="RHEA:23596"/>
        <dbReference type="ChEBI" id="CHEBI:15377"/>
        <dbReference type="ChEBI" id="CHEBI:15378"/>
        <dbReference type="ChEBI" id="CHEBI:57540"/>
        <dbReference type="ChEBI" id="CHEBI:57945"/>
        <dbReference type="ChEBI" id="CHEBI:58052"/>
        <dbReference type="ChEBI" id="CHEBI:58885"/>
        <dbReference type="EC" id="1.1.1.22"/>
    </reaction>
</comment>
<dbReference type="InterPro" id="IPR014027">
    <property type="entry name" value="UDP-Glc/GDP-Man_DH_C"/>
</dbReference>
<dbReference type="InterPro" id="IPR036220">
    <property type="entry name" value="UDP-Glc/GDP-Man_DH_C_sf"/>
</dbReference>
<comment type="pathway">
    <text evidence="1">Nucleotide-sugar biosynthesis; UDP-alpha-D-glucuronate biosynthesis; UDP-alpha-D-glucuronate from UDP-alpha-D-glucose: step 1/1.</text>
</comment>
<dbReference type="AlphaFoldDB" id="A0A399SIE0"/>
<dbReference type="PANTHER" id="PTHR43750:SF3">
    <property type="entry name" value="UDP-GLUCOSE 6-DEHYDROGENASE TUAD"/>
    <property type="match status" value="1"/>
</dbReference>
<feature type="binding site" evidence="12">
    <location>
        <position position="160"/>
    </location>
    <ligand>
        <name>NAD(+)</name>
        <dbReference type="ChEBI" id="CHEBI:57540"/>
    </ligand>
</feature>
<keyword evidence="6 9" id="KW-0520">NAD</keyword>
<evidence type="ECO:0000256" key="11">
    <source>
        <dbReference type="PIRSR" id="PIRSR500134-2"/>
    </source>
</evidence>
<evidence type="ECO:0000256" key="9">
    <source>
        <dbReference type="PIRNR" id="PIRNR000124"/>
    </source>
</evidence>
<dbReference type="NCBIfam" id="TIGR03026">
    <property type="entry name" value="NDP-sugDHase"/>
    <property type="match status" value="1"/>
</dbReference>
<accession>A0A399SIE0</accession>
<dbReference type="InterPro" id="IPR014026">
    <property type="entry name" value="UDP-Glc/GDP-Man_DH_dimer"/>
</dbReference>
<dbReference type="GO" id="GO:0003979">
    <property type="term" value="F:UDP-glucose 6-dehydrogenase activity"/>
    <property type="evidence" value="ECO:0007669"/>
    <property type="project" value="UniProtKB-EC"/>
</dbReference>
<evidence type="ECO:0000313" key="14">
    <source>
        <dbReference type="EMBL" id="RIJ42968.1"/>
    </source>
</evidence>
<feature type="binding site" evidence="11">
    <location>
        <position position="329"/>
    </location>
    <ligand>
        <name>substrate</name>
    </ligand>
</feature>
<protein>
    <recommendedName>
        <fullName evidence="4 9">UDP-glucose 6-dehydrogenase</fullName>
        <ecNumber evidence="3 9">1.1.1.22</ecNumber>
    </recommendedName>
</protein>
<feature type="binding site" evidence="12">
    <location>
        <position position="88"/>
    </location>
    <ligand>
        <name>NAD(+)</name>
        <dbReference type="ChEBI" id="CHEBI:57540"/>
    </ligand>
</feature>
<evidence type="ECO:0000256" key="2">
    <source>
        <dbReference type="ARBA" id="ARBA00006601"/>
    </source>
</evidence>
<dbReference type="InterPro" id="IPR008927">
    <property type="entry name" value="6-PGluconate_DH-like_C_sf"/>
</dbReference>
<feature type="binding site" evidence="11">
    <location>
        <position position="212"/>
    </location>
    <ligand>
        <name>substrate</name>
    </ligand>
</feature>
<dbReference type="Proteomes" id="UP000266005">
    <property type="component" value="Unassembled WGS sequence"/>
</dbReference>
<comment type="caution">
    <text evidence="14">The sequence shown here is derived from an EMBL/GenBank/DDBJ whole genome shotgun (WGS) entry which is preliminary data.</text>
</comment>
<dbReference type="SUPFAM" id="SSF51735">
    <property type="entry name" value="NAD(P)-binding Rossmann-fold domains"/>
    <property type="match status" value="1"/>
</dbReference>
<dbReference type="OrthoDB" id="9803238at2"/>
<evidence type="ECO:0000256" key="12">
    <source>
        <dbReference type="PIRSR" id="PIRSR500134-3"/>
    </source>
</evidence>
<evidence type="ECO:0000256" key="8">
    <source>
        <dbReference type="ARBA" id="ARBA00053241"/>
    </source>
</evidence>